<dbReference type="GO" id="GO:0004519">
    <property type="term" value="F:endonuclease activity"/>
    <property type="evidence" value="ECO:0007669"/>
    <property type="project" value="InterPro"/>
</dbReference>
<comment type="caution">
    <text evidence="2">The sequence shown here is derived from an EMBL/GenBank/DDBJ whole genome shotgun (WGS) entry which is preliminary data.</text>
</comment>
<dbReference type="AlphaFoldDB" id="A0A5C6A6E4"/>
<proteinExistence type="predicted"/>
<dbReference type="RefSeq" id="WP_146578896.1">
    <property type="nucleotide sequence ID" value="NZ_SJPM01000007.1"/>
</dbReference>
<organism evidence="2 3">
    <name type="scientific">Neorhodopirellula pilleata</name>
    <dbReference type="NCBI Taxonomy" id="2714738"/>
    <lineage>
        <taxon>Bacteria</taxon>
        <taxon>Pseudomonadati</taxon>
        <taxon>Planctomycetota</taxon>
        <taxon>Planctomycetia</taxon>
        <taxon>Pirellulales</taxon>
        <taxon>Pirellulaceae</taxon>
        <taxon>Neorhodopirellula</taxon>
    </lineage>
</organism>
<evidence type="ECO:0000313" key="3">
    <source>
        <dbReference type="Proteomes" id="UP000316213"/>
    </source>
</evidence>
<dbReference type="EMBL" id="SJPM01000007">
    <property type="protein sequence ID" value="TWT94937.1"/>
    <property type="molecule type" value="Genomic_DNA"/>
</dbReference>
<protein>
    <recommendedName>
        <fullName evidence="1">Restriction endonuclease type IV Mrr domain-containing protein</fullName>
    </recommendedName>
</protein>
<dbReference type="Gene3D" id="3.40.1350.10">
    <property type="match status" value="1"/>
</dbReference>
<name>A0A5C6A6E4_9BACT</name>
<dbReference type="InterPro" id="IPR011856">
    <property type="entry name" value="tRNA_endonuc-like_dom_sf"/>
</dbReference>
<dbReference type="GO" id="GO:0003677">
    <property type="term" value="F:DNA binding"/>
    <property type="evidence" value="ECO:0007669"/>
    <property type="project" value="InterPro"/>
</dbReference>
<reference evidence="2 3" key="1">
    <citation type="submission" date="2019-02" db="EMBL/GenBank/DDBJ databases">
        <title>Deep-cultivation of Planctomycetes and their phenomic and genomic characterization uncovers novel biology.</title>
        <authorList>
            <person name="Wiegand S."/>
            <person name="Jogler M."/>
            <person name="Boedeker C."/>
            <person name="Pinto D."/>
            <person name="Vollmers J."/>
            <person name="Rivas-Marin E."/>
            <person name="Kohn T."/>
            <person name="Peeters S.H."/>
            <person name="Heuer A."/>
            <person name="Rast P."/>
            <person name="Oberbeckmann S."/>
            <person name="Bunk B."/>
            <person name="Jeske O."/>
            <person name="Meyerdierks A."/>
            <person name="Storesund J.E."/>
            <person name="Kallscheuer N."/>
            <person name="Luecker S."/>
            <person name="Lage O.M."/>
            <person name="Pohl T."/>
            <person name="Merkel B.J."/>
            <person name="Hornburger P."/>
            <person name="Mueller R.-W."/>
            <person name="Bruemmer F."/>
            <person name="Labrenz M."/>
            <person name="Spormann A.M."/>
            <person name="Op Den Camp H."/>
            <person name="Overmann J."/>
            <person name="Amann R."/>
            <person name="Jetten M.S.M."/>
            <person name="Mascher T."/>
            <person name="Medema M.H."/>
            <person name="Devos D.P."/>
            <person name="Kaster A.-K."/>
            <person name="Ovreas L."/>
            <person name="Rohde M."/>
            <person name="Galperin M.Y."/>
            <person name="Jogler C."/>
        </authorList>
    </citation>
    <scope>NUCLEOTIDE SEQUENCE [LARGE SCALE GENOMIC DNA]</scope>
    <source>
        <strain evidence="2 3">Pla100</strain>
    </source>
</reference>
<dbReference type="InterPro" id="IPR007560">
    <property type="entry name" value="Restrct_endonuc_IV_Mrr"/>
</dbReference>
<keyword evidence="3" id="KW-1185">Reference proteome</keyword>
<dbReference type="GO" id="GO:0009307">
    <property type="term" value="P:DNA restriction-modification system"/>
    <property type="evidence" value="ECO:0007669"/>
    <property type="project" value="InterPro"/>
</dbReference>
<gene>
    <name evidence="2" type="ORF">Pla100_35150</name>
</gene>
<feature type="domain" description="Restriction endonuclease type IV Mrr" evidence="1">
    <location>
        <begin position="18"/>
        <end position="81"/>
    </location>
</feature>
<dbReference type="Pfam" id="PF04471">
    <property type="entry name" value="Mrr_cat"/>
    <property type="match status" value="1"/>
</dbReference>
<dbReference type="Proteomes" id="UP000316213">
    <property type="component" value="Unassembled WGS sequence"/>
</dbReference>
<sequence length="316" mass="35382">MIVDFKEIPAANSSDGQQDQFELFAREFLQGMGYTILEQPDRGADGGKDILVQESLRGINKSHDIKWLVSAKHYAHSGGSVKPTDEINIRERVERFNADGFLGFYSTLPSTGLNGTLTGLVAHILTDHFDSAAIERYLTTHKSLGDVFRRFFPASYQSFQKSGGYRDSDLCFPIVDFKLIQDAKTKQFGPVTPLVSLHGEHVLKNVRYSIEESLYTITLQNPVLSRSNGEITLYLDTDTALNTFSIPERENPFLSIHCLVATDRGTFSQNTTAVVTTNPPTFDLQHTSVHRGDRMLFTRHKAHGTNPPQYVDTVHV</sequence>
<accession>A0A5C6A6E4</accession>
<evidence type="ECO:0000313" key="2">
    <source>
        <dbReference type="EMBL" id="TWT94937.1"/>
    </source>
</evidence>
<dbReference type="OrthoDB" id="9758243at2"/>
<evidence type="ECO:0000259" key="1">
    <source>
        <dbReference type="Pfam" id="PF04471"/>
    </source>
</evidence>